<evidence type="ECO:0000256" key="1">
    <source>
        <dbReference type="SAM" id="MobiDB-lite"/>
    </source>
</evidence>
<feature type="compositionally biased region" description="Low complexity" evidence="1">
    <location>
        <begin position="187"/>
        <end position="196"/>
    </location>
</feature>
<dbReference type="EMBL" id="JAZGQK010000030">
    <property type="protein sequence ID" value="MEE6262635.1"/>
    <property type="molecule type" value="Genomic_DNA"/>
</dbReference>
<evidence type="ECO:0000313" key="4">
    <source>
        <dbReference type="Proteomes" id="UP001332243"/>
    </source>
</evidence>
<feature type="region of interest" description="Disordered" evidence="1">
    <location>
        <begin position="97"/>
        <end position="122"/>
    </location>
</feature>
<evidence type="ECO:0000313" key="2">
    <source>
        <dbReference type="EMBL" id="MEE6262635.1"/>
    </source>
</evidence>
<organism evidence="3 4">
    <name type="scientific">Plantactinospora sonchi</name>
    <dbReference type="NCBI Taxonomy" id="1544735"/>
    <lineage>
        <taxon>Bacteria</taxon>
        <taxon>Bacillati</taxon>
        <taxon>Actinomycetota</taxon>
        <taxon>Actinomycetes</taxon>
        <taxon>Micromonosporales</taxon>
        <taxon>Micromonosporaceae</taxon>
        <taxon>Plantactinospora</taxon>
    </lineage>
</organism>
<reference evidence="3 4" key="1">
    <citation type="submission" date="2024-01" db="EMBL/GenBank/DDBJ databases">
        <title>Genome insights into Plantactinospora sonchi sp. nov.</title>
        <authorList>
            <person name="Wang L."/>
        </authorList>
    </citation>
    <scope>NUCLEOTIDE SEQUENCE [LARGE SCALE GENOMIC DNA]</scope>
    <source>
        <strain evidence="3 4">NEAU-QY2</strain>
    </source>
</reference>
<dbReference type="EMBL" id="JAZGQK010000043">
    <property type="protein sequence ID" value="MEE6263782.1"/>
    <property type="molecule type" value="Genomic_DNA"/>
</dbReference>
<keyword evidence="4" id="KW-1185">Reference proteome</keyword>
<feature type="compositionally biased region" description="Basic residues" evidence="1">
    <location>
        <begin position="175"/>
        <end position="186"/>
    </location>
</feature>
<dbReference type="RefSeq" id="WP_331217568.1">
    <property type="nucleotide sequence ID" value="NZ_JAZGQK010000030.1"/>
</dbReference>
<dbReference type="Proteomes" id="UP001332243">
    <property type="component" value="Unassembled WGS sequence"/>
</dbReference>
<name>A0ABU7S4Z0_9ACTN</name>
<feature type="compositionally biased region" description="Low complexity" evidence="1">
    <location>
        <begin position="98"/>
        <end position="122"/>
    </location>
</feature>
<feature type="compositionally biased region" description="Low complexity" evidence="1">
    <location>
        <begin position="163"/>
        <end position="174"/>
    </location>
</feature>
<proteinExistence type="predicted"/>
<accession>A0ABU7S4Z0</accession>
<comment type="caution">
    <text evidence="3">The sequence shown here is derived from an EMBL/GenBank/DDBJ whole genome shotgun (WGS) entry which is preliminary data.</text>
</comment>
<feature type="region of interest" description="Disordered" evidence="1">
    <location>
        <begin position="163"/>
        <end position="196"/>
    </location>
</feature>
<protein>
    <submittedName>
        <fullName evidence="3">Phasin family protein</fullName>
    </submittedName>
</protein>
<sequence length="196" mass="20094">MQDAWRAYLELALGLSEASRKRAQTVARKLVGSSGATAAQLQTMAEELISTGMANREALTKIVRVEVDRALGVLGLATNDEVNALTRRVQQLERELSAARAAGGADTTPATGPDAASAGKALVPRPVAKKAVAKKAVATRAEAQEPVARQALAKQAVAKKAAANKAAKNAAAKKTTAKKTVAKKATRSSASAGDAA</sequence>
<evidence type="ECO:0000313" key="3">
    <source>
        <dbReference type="EMBL" id="MEE6263782.1"/>
    </source>
</evidence>
<gene>
    <name evidence="2" type="ORF">V1633_29545</name>
    <name evidence="3" type="ORF">V1633_35565</name>
</gene>